<dbReference type="Proteomes" id="UP001152172">
    <property type="component" value="Unassembled WGS sequence"/>
</dbReference>
<reference evidence="1" key="1">
    <citation type="submission" date="2022-05" db="EMBL/GenBank/DDBJ databases">
        <authorList>
            <person name="Colautti A."/>
            <person name="Iacumin L."/>
        </authorList>
    </citation>
    <scope>NUCLEOTIDE SEQUENCE</scope>
    <source>
        <strain evidence="1">DSM 30747</strain>
    </source>
</reference>
<evidence type="ECO:0000313" key="2">
    <source>
        <dbReference type="Proteomes" id="UP001152172"/>
    </source>
</evidence>
<sequence>MEENENTNPFLEYEYVYNWWTSLEVGKKVEIHAVKDNNRVIAFFPFEVKKTGGVHVFFFLTLFENQVMDLIVKKSDASRTIMFLFDSIINERKQIVFQLNELKERGKTFLKLSEYLVARNIKVKDVNKKLKKIYDELPNLETPGDNQSFSNKHDGISLIFSTTTVRSLLYRNFLWVKEVYFSRKS</sequence>
<name>A0A9X3LCM7_9BACI</name>
<dbReference type="RefSeq" id="WP_269923420.1">
    <property type="nucleotide sequence ID" value="NZ_JAMKBI010000023.1"/>
</dbReference>
<dbReference type="AlphaFoldDB" id="A0A9X3LCM7"/>
<protein>
    <submittedName>
        <fullName evidence="1">Uncharacterized protein</fullName>
    </submittedName>
</protein>
<proteinExistence type="predicted"/>
<comment type="caution">
    <text evidence="1">The sequence shown here is derived from an EMBL/GenBank/DDBJ whole genome shotgun (WGS) entry which is preliminary data.</text>
</comment>
<evidence type="ECO:0000313" key="1">
    <source>
        <dbReference type="EMBL" id="MCZ8535451.1"/>
    </source>
</evidence>
<accession>A0A9X3LCM7</accession>
<dbReference type="EMBL" id="JAMKBI010000023">
    <property type="protein sequence ID" value="MCZ8535451.1"/>
    <property type="molecule type" value="Genomic_DNA"/>
</dbReference>
<gene>
    <name evidence="1" type="ORF">M9R61_19300</name>
</gene>
<keyword evidence="2" id="KW-1185">Reference proteome</keyword>
<organism evidence="1 2">
    <name type="scientific">Psychrobacillus psychrodurans</name>
    <dbReference type="NCBI Taxonomy" id="126157"/>
    <lineage>
        <taxon>Bacteria</taxon>
        <taxon>Bacillati</taxon>
        <taxon>Bacillota</taxon>
        <taxon>Bacilli</taxon>
        <taxon>Bacillales</taxon>
        <taxon>Bacillaceae</taxon>
        <taxon>Psychrobacillus</taxon>
    </lineage>
</organism>